<dbReference type="InterPro" id="IPR015915">
    <property type="entry name" value="Kelch-typ_b-propeller"/>
</dbReference>
<reference evidence="1" key="2">
    <citation type="submission" date="2020-08" db="EMBL/GenBank/DDBJ databases">
        <title>Plant Genome Project.</title>
        <authorList>
            <person name="Zhang R.-G."/>
        </authorList>
    </citation>
    <scope>NUCLEOTIDE SEQUENCE</scope>
    <source>
        <strain evidence="1">Huo1</strain>
        <tissue evidence="1">Leaf</tissue>
    </source>
</reference>
<comment type="caution">
    <text evidence="1">The sequence shown here is derived from an EMBL/GenBank/DDBJ whole genome shotgun (WGS) entry which is preliminary data.</text>
</comment>
<proteinExistence type="predicted"/>
<dbReference type="SMART" id="SM00612">
    <property type="entry name" value="Kelch"/>
    <property type="match status" value="3"/>
</dbReference>
<dbReference type="EMBL" id="PNBA02000022">
    <property type="protein sequence ID" value="KAG6385119.1"/>
    <property type="molecule type" value="Genomic_DNA"/>
</dbReference>
<reference evidence="1" key="1">
    <citation type="submission" date="2018-01" db="EMBL/GenBank/DDBJ databases">
        <authorList>
            <person name="Mao J.F."/>
        </authorList>
    </citation>
    <scope>NUCLEOTIDE SEQUENCE</scope>
    <source>
        <strain evidence="1">Huo1</strain>
        <tissue evidence="1">Leaf</tissue>
    </source>
</reference>
<dbReference type="InterPro" id="IPR006652">
    <property type="entry name" value="Kelch_1"/>
</dbReference>
<evidence type="ECO:0000313" key="1">
    <source>
        <dbReference type="EMBL" id="KAG6385119.1"/>
    </source>
</evidence>
<evidence type="ECO:0000313" key="2">
    <source>
        <dbReference type="Proteomes" id="UP000298416"/>
    </source>
</evidence>
<accession>A0A8X8VZE4</accession>
<protein>
    <submittedName>
        <fullName evidence="1">Uncharacterized protein</fullName>
    </submittedName>
</protein>
<dbReference type="SUPFAM" id="SSF117281">
    <property type="entry name" value="Kelch motif"/>
    <property type="match status" value="1"/>
</dbReference>
<sequence>MNPYKIFLLYELTHTLPKIFPKNHFKQPPIMGSLSPLLHRSSAASHRIFVPFCDRNAAAGDATTFIDCYTPSTNTWHRVTSIPASAEGLVLKDFSMVAFGHHIYVLGGRLCRRPAEVGSSAAAVDGEFRPRAVATVRRYDVGADRWEMCAEMSEARFSFACTVCGGGIYVAGGQSLPGRARGISSSEVYDPATDQWRSLANMSRMRYKCVGVTWKRRILVVGGFVGGENFGPYDHIARSSAEVYDAERDKWIYVARMWDLDVPPRQIVAVNDKLFSSGDCLQSWKGHIESYDEKESIWNVVHRSSFNCMSPTYTAEGTTSTGRCYITMAPVRNHLYFLTGYSMPGEGSLLRSEVHVFDTSNSGGGWRSLESIDEVGEKELCGHCCVLSDDE</sequence>
<dbReference type="PANTHER" id="PTHR47365">
    <property type="entry name" value="PLANT PROTEIN, PUTATIVE-RELATED"/>
    <property type="match status" value="1"/>
</dbReference>
<dbReference type="Pfam" id="PF01344">
    <property type="entry name" value="Kelch_1"/>
    <property type="match status" value="2"/>
</dbReference>
<name>A0A8X8VZE4_SALSN</name>
<organism evidence="1">
    <name type="scientific">Salvia splendens</name>
    <name type="common">Scarlet sage</name>
    <dbReference type="NCBI Taxonomy" id="180675"/>
    <lineage>
        <taxon>Eukaryota</taxon>
        <taxon>Viridiplantae</taxon>
        <taxon>Streptophyta</taxon>
        <taxon>Embryophyta</taxon>
        <taxon>Tracheophyta</taxon>
        <taxon>Spermatophyta</taxon>
        <taxon>Magnoliopsida</taxon>
        <taxon>eudicotyledons</taxon>
        <taxon>Gunneridae</taxon>
        <taxon>Pentapetalae</taxon>
        <taxon>asterids</taxon>
        <taxon>lamiids</taxon>
        <taxon>Lamiales</taxon>
        <taxon>Lamiaceae</taxon>
        <taxon>Nepetoideae</taxon>
        <taxon>Mentheae</taxon>
        <taxon>Salviinae</taxon>
        <taxon>Salvia</taxon>
        <taxon>Salvia subgen. Calosphace</taxon>
        <taxon>core Calosphace</taxon>
    </lineage>
</organism>
<keyword evidence="2" id="KW-1185">Reference proteome</keyword>
<gene>
    <name evidence="1" type="ORF">SASPL_153947</name>
</gene>
<dbReference type="Proteomes" id="UP000298416">
    <property type="component" value="Unassembled WGS sequence"/>
</dbReference>
<dbReference type="PANTHER" id="PTHR47365:SF2">
    <property type="entry name" value="KELCH-LIKE PROTEIN 23"/>
    <property type="match status" value="1"/>
</dbReference>
<dbReference type="AlphaFoldDB" id="A0A8X8VZE4"/>
<dbReference type="Gene3D" id="2.120.10.80">
    <property type="entry name" value="Kelch-type beta propeller"/>
    <property type="match status" value="2"/>
</dbReference>